<proteinExistence type="inferred from homology"/>
<accession>A0A8X6MCV4</accession>
<dbReference type="Pfam" id="PF04931">
    <property type="entry name" value="DNA_pol_phi"/>
    <property type="match status" value="1"/>
</dbReference>
<dbReference type="GO" id="GO:0003714">
    <property type="term" value="F:transcription corepressor activity"/>
    <property type="evidence" value="ECO:0007669"/>
    <property type="project" value="TreeGrafter"/>
</dbReference>
<name>A0A8X6MCV4_9ARAC</name>
<gene>
    <name evidence="5" type="primary">mybbp1a</name>
    <name evidence="5" type="ORF">TNIN_334941</name>
</gene>
<feature type="compositionally biased region" description="Basic residues" evidence="4">
    <location>
        <begin position="1140"/>
        <end position="1154"/>
    </location>
</feature>
<feature type="compositionally biased region" description="Polar residues" evidence="4">
    <location>
        <begin position="1097"/>
        <end position="1134"/>
    </location>
</feature>
<dbReference type="GO" id="GO:0003723">
    <property type="term" value="F:RNA binding"/>
    <property type="evidence" value="ECO:0007669"/>
    <property type="project" value="TreeGrafter"/>
</dbReference>
<reference evidence="5" key="1">
    <citation type="submission" date="2020-08" db="EMBL/GenBank/DDBJ databases">
        <title>Multicomponent nature underlies the extraordinary mechanical properties of spider dragline silk.</title>
        <authorList>
            <person name="Kono N."/>
            <person name="Nakamura H."/>
            <person name="Mori M."/>
            <person name="Yoshida Y."/>
            <person name="Ohtoshi R."/>
            <person name="Malay A.D."/>
            <person name="Moran D.A.P."/>
            <person name="Tomita M."/>
            <person name="Numata K."/>
            <person name="Arakawa K."/>
        </authorList>
    </citation>
    <scope>NUCLEOTIDE SEQUENCE</scope>
</reference>
<feature type="compositionally biased region" description="Polar residues" evidence="4">
    <location>
        <begin position="1160"/>
        <end position="1170"/>
    </location>
</feature>
<evidence type="ECO:0000256" key="4">
    <source>
        <dbReference type="SAM" id="MobiDB-lite"/>
    </source>
</evidence>
<dbReference type="Proteomes" id="UP000886998">
    <property type="component" value="Unassembled WGS sequence"/>
</dbReference>
<comment type="subcellular location">
    <subcellularLocation>
        <location evidence="1">Nucleus</location>
    </subcellularLocation>
</comment>
<evidence type="ECO:0000256" key="3">
    <source>
        <dbReference type="ARBA" id="ARBA00023242"/>
    </source>
</evidence>
<protein>
    <submittedName>
        <fullName evidence="5">Myb-binding protein 1A-like protein</fullName>
    </submittedName>
</protein>
<sequence length="1170" mass="133323">MENFGILQTKISSPTWCIFSCSRGWVDKNLLDLFGKLTNNNSGKRIKACADILNILRQKQGKAENRNEPIKELQYCVERLVKGLASPRESARLGFSLLLTELLKHFDIILIEDVLDLVKQHLSLTTSIEKKDAIFGQLFAYSSIVRSGRLANHSHLSYVIQALYDLWLGRNYIMIASYEILLNILSQINEETFGENVWPVLKKKLAFEREESSADLIWPLFVCVRMFPEVTKKFLKKYWSTDLFSSDSIDHIKKAIRQTTACLPLLHPLCSEVLKFCIARNDRKEIWKALIDDNLCETDHTEKAYVGFEMVKKVLQTTQKKKVVKHILTPKFCVMFSKSLVNAKHPMNPAADYLGNFLCDFVKENKDPDIQICILKIFLHPSIPFGQIFKRKQILTIIQNLLPDAVKSFSELLKSVAIKKANSEEEEEDAVHSRRFQAVLQIGSLVNHPATILDLEWRLSITKFLFLHSFFNLHTPTENILHCEEECTEIQTNLRESFTNSFYKAVNSLYHRTDQHITPIEQFLQHLVSLTEYAEQLMTATNFVSAHFPLEKVQESWQQMKSIVLKLMKQSKNKGKANLSNAFHALFLELGFHLFRDPEHISGVLEELHICYQKALHQQKHSETIDENEPSWISVVIDILLSLLSMSSHHLRCIVNIVFPLLCPFITKEDLQPILDVITPEKGDGEPMLVDEGEEEDVQFDSGNSSDESDPEDNDTTVDEKFRAKVEEALGPAAEESDAESVVLSDSEMFKLDDGLAKAFRSAIQTGHTQLNDEDKTMLHFRIRCLDLVTAYLKSDPPLSMVLHCIQPLVSAYEFGHKNKNQSQLLNKAVSTLQTLVKVKKFEHLNDVKMSELKEHLETFVSKCHKETNMVVAKKLYSLCVLMVLCFRRLEAQKSPEKKSKELRVYLEIYMTALETFVKGSSSNMLPQFFVSFMESCSDLAWNFIGPCKEYAFDTGIRIFKRTQCLGLIIEALKFSKGQTSVTTEQWLDIGNSLIPNAVESLKNALDNPKVKPVYLTELLNVIYATYSIIKEKTNKSLLESHKDILPLLNGMSKFQVKKLMKKSSFTRNKLILALGGSIPTKKKLNPISLGPEENNSEVNDTEVNSTDRLNDTELNNSEGQESTLNISEASSSDAESKQVKRKAKSKKNGKKKKLDNNSEESPCKNSSFT</sequence>
<dbReference type="InterPro" id="IPR007015">
    <property type="entry name" value="DNA_pol_V/MYBBP1A"/>
</dbReference>
<dbReference type="PANTHER" id="PTHR13213">
    <property type="entry name" value="MYB-BINDING PROTEIN 1A FAMILY MEMBER"/>
    <property type="match status" value="1"/>
</dbReference>
<dbReference type="InterPro" id="IPR016024">
    <property type="entry name" value="ARM-type_fold"/>
</dbReference>
<evidence type="ECO:0000313" key="5">
    <source>
        <dbReference type="EMBL" id="GFS44977.1"/>
    </source>
</evidence>
<comment type="caution">
    <text evidence="5">The sequence shown here is derived from an EMBL/GenBank/DDBJ whole genome shotgun (WGS) entry which is preliminary data.</text>
</comment>
<feature type="region of interest" description="Disordered" evidence="4">
    <location>
        <begin position="1083"/>
        <end position="1170"/>
    </location>
</feature>
<dbReference type="GO" id="GO:0005730">
    <property type="term" value="C:nucleolus"/>
    <property type="evidence" value="ECO:0007669"/>
    <property type="project" value="InterPro"/>
</dbReference>
<dbReference type="PANTHER" id="PTHR13213:SF2">
    <property type="entry name" value="MYB-BINDING PROTEIN 1A"/>
    <property type="match status" value="1"/>
</dbReference>
<dbReference type="AlphaFoldDB" id="A0A8X6MCV4"/>
<dbReference type="SUPFAM" id="SSF48371">
    <property type="entry name" value="ARM repeat"/>
    <property type="match status" value="1"/>
</dbReference>
<evidence type="ECO:0000313" key="6">
    <source>
        <dbReference type="Proteomes" id="UP000886998"/>
    </source>
</evidence>
<dbReference type="OrthoDB" id="342531at2759"/>
<feature type="region of interest" description="Disordered" evidence="4">
    <location>
        <begin position="694"/>
        <end position="718"/>
    </location>
</feature>
<keyword evidence="6" id="KW-1185">Reference proteome</keyword>
<comment type="similarity">
    <text evidence="2">Belongs to the MYBBP1A family.</text>
</comment>
<evidence type="ECO:0000256" key="2">
    <source>
        <dbReference type="ARBA" id="ARBA00006809"/>
    </source>
</evidence>
<evidence type="ECO:0000256" key="1">
    <source>
        <dbReference type="ARBA" id="ARBA00004123"/>
    </source>
</evidence>
<keyword evidence="3" id="KW-0539">Nucleus</keyword>
<feature type="compositionally biased region" description="Acidic residues" evidence="4">
    <location>
        <begin position="707"/>
        <end position="717"/>
    </location>
</feature>
<dbReference type="EMBL" id="BMAV01025817">
    <property type="protein sequence ID" value="GFS44977.1"/>
    <property type="molecule type" value="Genomic_DNA"/>
</dbReference>
<organism evidence="5 6">
    <name type="scientific">Trichonephila inaurata madagascariensis</name>
    <dbReference type="NCBI Taxonomy" id="2747483"/>
    <lineage>
        <taxon>Eukaryota</taxon>
        <taxon>Metazoa</taxon>
        <taxon>Ecdysozoa</taxon>
        <taxon>Arthropoda</taxon>
        <taxon>Chelicerata</taxon>
        <taxon>Arachnida</taxon>
        <taxon>Araneae</taxon>
        <taxon>Araneomorphae</taxon>
        <taxon>Entelegynae</taxon>
        <taxon>Araneoidea</taxon>
        <taxon>Nephilidae</taxon>
        <taxon>Trichonephila</taxon>
        <taxon>Trichonephila inaurata</taxon>
    </lineage>
</organism>
<dbReference type="GO" id="GO:0043565">
    <property type="term" value="F:sequence-specific DNA binding"/>
    <property type="evidence" value="ECO:0007669"/>
    <property type="project" value="TreeGrafter"/>
</dbReference>